<sequence>MSAQPREKRPQRPAPTSHPERRTTGDLTPLMAGSLIVRGFATHAEAMTDADTLARVLDRRLEVHRAGCGPDRFWAVFPPDPAWRQQVGRFGQVHAHVIEAVIVGRPS</sequence>
<dbReference type="Proteomes" id="UP000276232">
    <property type="component" value="Unassembled WGS sequence"/>
</dbReference>
<feature type="compositionally biased region" description="Basic and acidic residues" evidence="1">
    <location>
        <begin position="1"/>
        <end position="10"/>
    </location>
</feature>
<dbReference type="InParanoid" id="A0A3N1HTY1"/>
<keyword evidence="3" id="KW-1185">Reference proteome</keyword>
<organism evidence="2 3">
    <name type="scientific">Pseudokineococcus lusitanus</name>
    <dbReference type="NCBI Taxonomy" id="763993"/>
    <lineage>
        <taxon>Bacteria</taxon>
        <taxon>Bacillati</taxon>
        <taxon>Actinomycetota</taxon>
        <taxon>Actinomycetes</taxon>
        <taxon>Kineosporiales</taxon>
        <taxon>Kineosporiaceae</taxon>
        <taxon>Pseudokineococcus</taxon>
    </lineage>
</organism>
<evidence type="ECO:0000313" key="2">
    <source>
        <dbReference type="EMBL" id="ROP45919.1"/>
    </source>
</evidence>
<evidence type="ECO:0000256" key="1">
    <source>
        <dbReference type="SAM" id="MobiDB-lite"/>
    </source>
</evidence>
<name>A0A3N1HTY1_9ACTN</name>
<protein>
    <submittedName>
        <fullName evidence="2">Uncharacterized protein</fullName>
    </submittedName>
</protein>
<gene>
    <name evidence="2" type="ORF">EDC03_0534</name>
</gene>
<dbReference type="AlphaFoldDB" id="A0A3N1HTY1"/>
<comment type="caution">
    <text evidence="2">The sequence shown here is derived from an EMBL/GenBank/DDBJ whole genome shotgun (WGS) entry which is preliminary data.</text>
</comment>
<dbReference type="EMBL" id="RJKN01000001">
    <property type="protein sequence ID" value="ROP45919.1"/>
    <property type="molecule type" value="Genomic_DNA"/>
</dbReference>
<evidence type="ECO:0000313" key="3">
    <source>
        <dbReference type="Proteomes" id="UP000276232"/>
    </source>
</evidence>
<accession>A0A3N1HTY1</accession>
<feature type="region of interest" description="Disordered" evidence="1">
    <location>
        <begin position="1"/>
        <end position="28"/>
    </location>
</feature>
<reference evidence="2 3" key="1">
    <citation type="journal article" date="2015" name="Stand. Genomic Sci.">
        <title>Genomic Encyclopedia of Bacterial and Archaeal Type Strains, Phase III: the genomes of soil and plant-associated and newly described type strains.</title>
        <authorList>
            <person name="Whitman W.B."/>
            <person name="Woyke T."/>
            <person name="Klenk H.P."/>
            <person name="Zhou Y."/>
            <person name="Lilburn T.G."/>
            <person name="Beck B.J."/>
            <person name="De Vos P."/>
            <person name="Vandamme P."/>
            <person name="Eisen J.A."/>
            <person name="Garrity G."/>
            <person name="Hugenholtz P."/>
            <person name="Kyrpides N.C."/>
        </authorList>
    </citation>
    <scope>NUCLEOTIDE SEQUENCE [LARGE SCALE GENOMIC DNA]</scope>
    <source>
        <strain evidence="2 3">CECT 7306</strain>
    </source>
</reference>
<dbReference type="RefSeq" id="WP_158674176.1">
    <property type="nucleotide sequence ID" value="NZ_RJKN01000001.1"/>
</dbReference>
<proteinExistence type="predicted"/>